<feature type="compositionally biased region" description="Polar residues" evidence="1">
    <location>
        <begin position="99"/>
        <end position="108"/>
    </location>
</feature>
<name>A0A1L7X6B9_9HELO</name>
<dbReference type="OrthoDB" id="5326346at2759"/>
<evidence type="ECO:0000256" key="1">
    <source>
        <dbReference type="SAM" id="MobiDB-lite"/>
    </source>
</evidence>
<organism evidence="3 4">
    <name type="scientific">Phialocephala subalpina</name>
    <dbReference type="NCBI Taxonomy" id="576137"/>
    <lineage>
        <taxon>Eukaryota</taxon>
        <taxon>Fungi</taxon>
        <taxon>Dikarya</taxon>
        <taxon>Ascomycota</taxon>
        <taxon>Pezizomycotina</taxon>
        <taxon>Leotiomycetes</taxon>
        <taxon>Helotiales</taxon>
        <taxon>Mollisiaceae</taxon>
        <taxon>Phialocephala</taxon>
        <taxon>Phialocephala fortinii species complex</taxon>
    </lineage>
</organism>
<proteinExistence type="predicted"/>
<evidence type="ECO:0000259" key="2">
    <source>
        <dbReference type="Pfam" id="PF00651"/>
    </source>
</evidence>
<feature type="compositionally biased region" description="Polar residues" evidence="1">
    <location>
        <begin position="155"/>
        <end position="167"/>
    </location>
</feature>
<evidence type="ECO:0000313" key="4">
    <source>
        <dbReference type="Proteomes" id="UP000184330"/>
    </source>
</evidence>
<feature type="compositionally biased region" description="Low complexity" evidence="1">
    <location>
        <begin position="129"/>
        <end position="152"/>
    </location>
</feature>
<gene>
    <name evidence="3" type="ORF">PAC_10448</name>
</gene>
<feature type="domain" description="BTB" evidence="2">
    <location>
        <begin position="187"/>
        <end position="272"/>
    </location>
</feature>
<reference evidence="3 4" key="1">
    <citation type="submission" date="2016-03" db="EMBL/GenBank/DDBJ databases">
        <authorList>
            <person name="Ploux O."/>
        </authorList>
    </citation>
    <scope>NUCLEOTIDE SEQUENCE [LARGE SCALE GENOMIC DNA]</scope>
    <source>
        <strain evidence="3 4">UAMH 11012</strain>
    </source>
</reference>
<sequence>MTADTTISERVSAVSRRQSEDIVPRLVRVLNHFLNMAAERVIFDPDGDLLLRLTYTPEKKQKNTSAFGAFGTGGLFRSVPASSSASSNLGGGLFGNVPTSSSTPSNLGSGLFGSRPPAPNTTLFANPNSTPLDTSSASSSSSASLGTSTPAGFGASSTPTPESDGQSVNEEEVEVIKEVEMLVSAKHLMLASPVFKAMFKHDFVEGETLRATGKVEVALPDDDTTAMEIVLNIIHGRVRQVPKQLTLDVVTALSIIVDKYRMHEVVELYVELWIAHLKPSMPKYYSQDLYKWLSVAWVFKLPDIFKHISWISARETYAGGFLTPPPDPSLPIPEPILAEIGELRRKAISDALSIIAQLKDKLTGPGSTVFGRPKATTRVCISTFGNIDIDNKRYSCEGMILGTLLKGLSDKMLWPPPAHPYPYHSFKGIAMSIRSIKITSLCDTMQETANYKSPAGFTFASSIRSSRALQDSVSKTSKENEHPHPHRQRSQGLDFYAKEQIRYDDEMRLHSNQEAIQPRVFGLWPSTYSLESRY</sequence>
<dbReference type="STRING" id="576137.A0A1L7X6B9"/>
<dbReference type="Gene3D" id="3.30.710.10">
    <property type="entry name" value="Potassium Channel Kv1.1, Chain A"/>
    <property type="match status" value="1"/>
</dbReference>
<protein>
    <recommendedName>
        <fullName evidence="2">BTB domain-containing protein</fullName>
    </recommendedName>
</protein>
<accession>A0A1L7X6B9</accession>
<dbReference type="CDD" id="cd18186">
    <property type="entry name" value="BTB_POZ_ZBTB_KLHL-like"/>
    <property type="match status" value="1"/>
</dbReference>
<dbReference type="Proteomes" id="UP000184330">
    <property type="component" value="Unassembled WGS sequence"/>
</dbReference>
<dbReference type="EMBL" id="FJOG01000016">
    <property type="protein sequence ID" value="CZR60552.1"/>
    <property type="molecule type" value="Genomic_DNA"/>
</dbReference>
<evidence type="ECO:0000313" key="3">
    <source>
        <dbReference type="EMBL" id="CZR60552.1"/>
    </source>
</evidence>
<dbReference type="AlphaFoldDB" id="A0A1L7X6B9"/>
<dbReference type="InterPro" id="IPR000210">
    <property type="entry name" value="BTB/POZ_dom"/>
</dbReference>
<keyword evidence="4" id="KW-1185">Reference proteome</keyword>
<dbReference type="SUPFAM" id="SSF54695">
    <property type="entry name" value="POZ domain"/>
    <property type="match status" value="1"/>
</dbReference>
<feature type="region of interest" description="Disordered" evidence="1">
    <location>
        <begin position="470"/>
        <end position="495"/>
    </location>
</feature>
<feature type="region of interest" description="Disordered" evidence="1">
    <location>
        <begin position="99"/>
        <end position="172"/>
    </location>
</feature>
<dbReference type="InterPro" id="IPR011333">
    <property type="entry name" value="SKP1/BTB/POZ_sf"/>
</dbReference>
<dbReference type="Pfam" id="PF00651">
    <property type="entry name" value="BTB"/>
    <property type="match status" value="1"/>
</dbReference>